<evidence type="ECO:0000256" key="1">
    <source>
        <dbReference type="SAM" id="SignalP"/>
    </source>
</evidence>
<dbReference type="EMBL" id="SHNO01000001">
    <property type="protein sequence ID" value="MCX2976371.1"/>
    <property type="molecule type" value="Genomic_DNA"/>
</dbReference>
<feature type="signal peptide" evidence="1">
    <location>
        <begin position="1"/>
        <end position="18"/>
    </location>
</feature>
<gene>
    <name evidence="2" type="ORF">EYC82_03265</name>
</gene>
<sequence>MKYFLILVFFFPALASMAAIPTRDLNCVIEDYKSFSSYPENQKVKDIHIGSNFHVDMPSGVVLGARVSNANSVYRRDVAEDTEAYSVTWTNTGFKEPPAVLFVSKDQDRSFWYADHVRFFSGHCTPLI</sequence>
<keyword evidence="1" id="KW-0732">Signal</keyword>
<organism evidence="2 3">
    <name type="scientific">Candidatus Marimicrobium litorale</name>
    <dbReference type="NCBI Taxonomy" id="2518991"/>
    <lineage>
        <taxon>Bacteria</taxon>
        <taxon>Pseudomonadati</taxon>
        <taxon>Pseudomonadota</taxon>
        <taxon>Gammaproteobacteria</taxon>
        <taxon>Cellvibrionales</taxon>
        <taxon>Halieaceae</taxon>
        <taxon>Marimicrobium</taxon>
    </lineage>
</organism>
<protein>
    <submittedName>
        <fullName evidence="2">Uncharacterized protein</fullName>
    </submittedName>
</protein>
<name>A0ABT3T292_9GAMM</name>
<comment type="caution">
    <text evidence="2">The sequence shown here is derived from an EMBL/GenBank/DDBJ whole genome shotgun (WGS) entry which is preliminary data.</text>
</comment>
<dbReference type="RefSeq" id="WP_279248121.1">
    <property type="nucleotide sequence ID" value="NZ_SHNO01000001.1"/>
</dbReference>
<feature type="chain" id="PRO_5046232482" evidence="1">
    <location>
        <begin position="19"/>
        <end position="128"/>
    </location>
</feature>
<keyword evidence="3" id="KW-1185">Reference proteome</keyword>
<reference evidence="2" key="1">
    <citation type="submission" date="2019-02" db="EMBL/GenBank/DDBJ databases">
        <authorList>
            <person name="Li S.-H."/>
        </authorList>
    </citation>
    <scope>NUCLEOTIDE SEQUENCE</scope>
    <source>
        <strain evidence="2">IMCC11814</strain>
    </source>
</reference>
<accession>A0ABT3T292</accession>
<proteinExistence type="predicted"/>
<evidence type="ECO:0000313" key="3">
    <source>
        <dbReference type="Proteomes" id="UP001143304"/>
    </source>
</evidence>
<dbReference type="Proteomes" id="UP001143304">
    <property type="component" value="Unassembled WGS sequence"/>
</dbReference>
<evidence type="ECO:0000313" key="2">
    <source>
        <dbReference type="EMBL" id="MCX2976371.1"/>
    </source>
</evidence>